<dbReference type="PROSITE" id="PS00059">
    <property type="entry name" value="ADH_ZINC"/>
    <property type="match status" value="1"/>
</dbReference>
<dbReference type="InterPro" id="IPR011032">
    <property type="entry name" value="GroES-like_sf"/>
</dbReference>
<dbReference type="Pfam" id="PF08240">
    <property type="entry name" value="ADH_N"/>
    <property type="match status" value="1"/>
</dbReference>
<dbReference type="Proteomes" id="UP000002484">
    <property type="component" value="Chromosome"/>
</dbReference>
<dbReference type="GO" id="GO:0008270">
    <property type="term" value="F:zinc ion binding"/>
    <property type="evidence" value="ECO:0007669"/>
    <property type="project" value="InterPro"/>
</dbReference>
<evidence type="ECO:0000313" key="7">
    <source>
        <dbReference type="Proteomes" id="UP000002484"/>
    </source>
</evidence>
<dbReference type="CDD" id="cd08283">
    <property type="entry name" value="FDH_like_1"/>
    <property type="match status" value="1"/>
</dbReference>
<evidence type="ECO:0000256" key="2">
    <source>
        <dbReference type="ARBA" id="ARBA00022723"/>
    </source>
</evidence>
<dbReference type="PANTHER" id="PTHR42813">
    <property type="entry name" value="ZINC-TYPE ALCOHOL DEHYDROGENASE-LIKE"/>
    <property type="match status" value="1"/>
</dbReference>
<proteinExistence type="predicted"/>
<evidence type="ECO:0000256" key="4">
    <source>
        <dbReference type="ARBA" id="ARBA00023002"/>
    </source>
</evidence>
<evidence type="ECO:0000259" key="5">
    <source>
        <dbReference type="Pfam" id="PF08240"/>
    </source>
</evidence>
<dbReference type="InterPro" id="IPR002328">
    <property type="entry name" value="ADH_Zn_CS"/>
</dbReference>
<evidence type="ECO:0000256" key="3">
    <source>
        <dbReference type="ARBA" id="ARBA00022833"/>
    </source>
</evidence>
<feature type="domain" description="Alcohol dehydrogenase-like N-terminal" evidence="5">
    <location>
        <begin position="25"/>
        <end position="145"/>
    </location>
</feature>
<reference evidence="6 7" key="1">
    <citation type="submission" date="2010-10" db="EMBL/GenBank/DDBJ databases">
        <title>Complete sequence of Frankia sp. EuI1c.</title>
        <authorList>
            <consortium name="US DOE Joint Genome Institute"/>
            <person name="Lucas S."/>
            <person name="Copeland A."/>
            <person name="Lapidus A."/>
            <person name="Cheng J.-F."/>
            <person name="Bruce D."/>
            <person name="Goodwin L."/>
            <person name="Pitluck S."/>
            <person name="Chertkov O."/>
            <person name="Detter J.C."/>
            <person name="Han C."/>
            <person name="Tapia R."/>
            <person name="Land M."/>
            <person name="Hauser L."/>
            <person name="Jeffries C."/>
            <person name="Kyrpides N."/>
            <person name="Ivanova N."/>
            <person name="Mikhailova N."/>
            <person name="Beauchemin N."/>
            <person name="Sen A."/>
            <person name="Sur S.A."/>
            <person name="Gtari M."/>
            <person name="Wall L."/>
            <person name="Tisa L."/>
            <person name="Woyke T."/>
        </authorList>
    </citation>
    <scope>NUCLEOTIDE SEQUENCE [LARGE SCALE GENOMIC DNA]</scope>
    <source>
        <strain evidence="7">DSM 45817 / CECT 9037 / EuI1c</strain>
    </source>
</reference>
<dbReference type="Gene3D" id="3.40.50.720">
    <property type="entry name" value="NAD(P)-binding Rossmann-like Domain"/>
    <property type="match status" value="1"/>
</dbReference>
<dbReference type="InterPro" id="IPR036291">
    <property type="entry name" value="NAD(P)-bd_dom_sf"/>
</dbReference>
<dbReference type="InParanoid" id="E3J8C6"/>
<dbReference type="eggNOG" id="COG1063">
    <property type="taxonomic scope" value="Bacteria"/>
</dbReference>
<dbReference type="KEGG" id="fri:FraEuI1c_6481"/>
<dbReference type="OrthoDB" id="241504at2"/>
<dbReference type="RefSeq" id="WP_013427573.1">
    <property type="nucleotide sequence ID" value="NC_014666.1"/>
</dbReference>
<dbReference type="STRING" id="298654.FraEuI1c_6481"/>
<evidence type="ECO:0000313" key="6">
    <source>
        <dbReference type="EMBL" id="ADP84460.1"/>
    </source>
</evidence>
<comment type="cofactor">
    <cofactor evidence="1">
        <name>Zn(2+)</name>
        <dbReference type="ChEBI" id="CHEBI:29105"/>
    </cofactor>
</comment>
<keyword evidence="3" id="KW-0862">Zinc</keyword>
<accession>E3J8C6</accession>
<protein>
    <submittedName>
        <fullName evidence="6">Alcohol dehydrogenase GroES domain protein</fullName>
    </submittedName>
</protein>
<sequence length="402" mass="43040">MKALTWQGKRDVRVEEVPDPRVSEPTDAVIRVTSTAICGSDLHLYEVLGMFLRPGDILGHEAMGVVEEVGPEVTGLRPGDRVVVPFNISCGNCWMCDRQLYAQCETTQVRETGKGAALFGYTALYGAVPGGQAEYLRVPQAQFGPLKVPDGPPDERFLYLSDILPTAWQAVAYADVPDGGTLAVLGLGPVGQMCVRVARHVGAGGVRAGAPRDVRVIGVDRVPARLGLAARHAEVLDLSQGGDVADRLIELTGGRGPDAVVDAVGMEAHGAPLGKAAQTAVGLLPDLLARPLTERFGVDRLTALHTAIRAVRRGGTVSLSGVYGGEVDPMPMMDLFDKGVQLRMGQAHVRRWTEQILPLLTDSDVLGVDDFATHRLPLTDAPHAYEIFQKKQDDCVKVVLKP</sequence>
<dbReference type="Gene3D" id="3.90.180.10">
    <property type="entry name" value="Medium-chain alcohol dehydrogenases, catalytic domain"/>
    <property type="match status" value="1"/>
</dbReference>
<dbReference type="SUPFAM" id="SSF51735">
    <property type="entry name" value="NAD(P)-binding Rossmann-fold domains"/>
    <property type="match status" value="1"/>
</dbReference>
<gene>
    <name evidence="6" type="ordered locus">FraEuI1c_6481</name>
</gene>
<keyword evidence="2" id="KW-0479">Metal-binding</keyword>
<dbReference type="InterPro" id="IPR013154">
    <property type="entry name" value="ADH-like_N"/>
</dbReference>
<evidence type="ECO:0000256" key="1">
    <source>
        <dbReference type="ARBA" id="ARBA00001947"/>
    </source>
</evidence>
<dbReference type="EMBL" id="CP002299">
    <property type="protein sequence ID" value="ADP84460.1"/>
    <property type="molecule type" value="Genomic_DNA"/>
</dbReference>
<dbReference type="AlphaFoldDB" id="E3J8C6"/>
<dbReference type="GO" id="GO:0016491">
    <property type="term" value="F:oxidoreductase activity"/>
    <property type="evidence" value="ECO:0007669"/>
    <property type="project" value="UniProtKB-KW"/>
</dbReference>
<name>E3J8C6_PSEI1</name>
<dbReference type="SUPFAM" id="SSF50129">
    <property type="entry name" value="GroES-like"/>
    <property type="match status" value="1"/>
</dbReference>
<keyword evidence="7" id="KW-1185">Reference proteome</keyword>
<organism evidence="6 7">
    <name type="scientific">Pseudofrankia inefficax (strain DSM 45817 / CECT 9037 / DDB 130130 / EuI1c)</name>
    <name type="common">Frankia inefficax</name>
    <dbReference type="NCBI Taxonomy" id="298654"/>
    <lineage>
        <taxon>Bacteria</taxon>
        <taxon>Bacillati</taxon>
        <taxon>Actinomycetota</taxon>
        <taxon>Actinomycetes</taxon>
        <taxon>Frankiales</taxon>
        <taxon>Frankiaceae</taxon>
        <taxon>Pseudofrankia</taxon>
    </lineage>
</organism>
<keyword evidence="4" id="KW-0560">Oxidoreductase</keyword>
<dbReference type="PANTHER" id="PTHR42813:SF2">
    <property type="entry name" value="DEHYDROGENASE, ZINC-CONTAINING, PUTATIVE (AFU_ORTHOLOGUE AFUA_2G02810)-RELATED"/>
    <property type="match status" value="1"/>
</dbReference>
<dbReference type="HOGENOM" id="CLU_026673_11_3_11"/>